<comment type="caution">
    <text evidence="3">The sequence shown here is derived from an EMBL/GenBank/DDBJ whole genome shotgun (WGS) entry which is preliminary data.</text>
</comment>
<keyword evidence="4" id="KW-1185">Reference proteome</keyword>
<dbReference type="InterPro" id="IPR005135">
    <property type="entry name" value="Endo/exonuclease/phosphatase"/>
</dbReference>
<dbReference type="PANTHER" id="PTHR47027">
    <property type="entry name" value="REVERSE TRANSCRIPTASE DOMAIN-CONTAINING PROTEIN"/>
    <property type="match status" value="1"/>
</dbReference>
<dbReference type="Pfam" id="PF03372">
    <property type="entry name" value="Exo_endo_phos"/>
    <property type="match status" value="1"/>
</dbReference>
<dbReference type="SUPFAM" id="SSF56219">
    <property type="entry name" value="DNase I-like"/>
    <property type="match status" value="1"/>
</dbReference>
<dbReference type="EMBL" id="JABXBU010002230">
    <property type="protein sequence ID" value="KAF8767856.1"/>
    <property type="molecule type" value="Genomic_DNA"/>
</dbReference>
<dbReference type="InterPro" id="IPR000477">
    <property type="entry name" value="RT_dom"/>
</dbReference>
<evidence type="ECO:0000259" key="2">
    <source>
        <dbReference type="Pfam" id="PF03372"/>
    </source>
</evidence>
<evidence type="ECO:0000313" key="3">
    <source>
        <dbReference type="EMBL" id="KAF8767856.1"/>
    </source>
</evidence>
<sequence>MDFQDREMHTYNFGTWNVQGLTEKKKETFTEIERENENLVVLTETKLRGSGQEEHGKYIHLYSGVKTGHARAGVSIFIKKDLGRITKWEAVNERLITAKLNIHGQKVIVIGVYWVDDSATPYIKDRFQSDFKNELKKVKREHELIILGDFNSKVGISTTSKIVGKFGDKEINNNGRRLIDVCEEFKLKIQNTFFDHEDIHKYTWHHKRNSSKSLIDFCITRQETTLQVHDILACRWLECGTDHIFLEATISFPIIKGNENNEYIVEEEAFEMIKYKTYLLHSQTFRNSYNEYLDSFINTSTERSTKEMYCHLKKGIHSAATHVLGIQDKDVFGEFLWDQELLQLRARRLNIMSDSKIESLSDRTIFHSPFDKYKNEVWKNICETIDKAEKNKRSKTAWRILEEVLNKRDENLTHYLPSENFCKNLFKNNRIDVKEFETKKIDKKENTYKIDPDQTLQIKVEDVMKALDELDDDKGPVPDGLSLQLLRNSSFKSKYILANLIQDIFNGKEIPPEIDESYISNIVKIKNREKYAIEDGIQVHSIMRIMCFILNEMLQKVISLKNFSLNVRQLTHLDAIFTLRLLLQKVAEKQNPPLHLAFVDLKQAYFGVQHLKLFKTLEKYGISKTLIAVLEHLFKSNTLRVVGTNKLSDQYILDKGLIEQCVLGPTLLKMYIQESIIAWSDENSRNGITIDNRILTYIISNDKIIIVAQNHTSLETMILNLKHRLKSLGLHISLKNLKYLGNEKLTFGKTTIQGENVIDYDGSCLELDGRNWEEVSHRILETKNAIGYLHPVVRDECVSMKIKRKIFNIIIRSILMNGCETWTLTDDLKGNINLVEMNYWKWCCENHTKKYTSQQLRTVMNIKYTCFDIFMLRKAAWYTIVKQMNLDKWPVWILNWDPKGAGRIGRPRKKWIDGVEDILRDISKYENYLQNHKLFLKQDKQEAIRASPTK</sequence>
<feature type="domain" description="Endonuclease/exonuclease/phosphatase" evidence="2">
    <location>
        <begin position="14"/>
        <end position="231"/>
    </location>
</feature>
<accession>A0A8T0E944</accession>
<dbReference type="AlphaFoldDB" id="A0A8T0E944"/>
<protein>
    <submittedName>
        <fullName evidence="3">Craniofacial development protein 2 like protein</fullName>
    </submittedName>
</protein>
<reference evidence="3" key="1">
    <citation type="journal article" date="2020" name="bioRxiv">
        <title>Chromosome-level reference genome of the European wasp spider Argiope bruennichi: a resource for studies on range expansion and evolutionary adaptation.</title>
        <authorList>
            <person name="Sheffer M.M."/>
            <person name="Hoppe A."/>
            <person name="Krehenwinkel H."/>
            <person name="Uhl G."/>
            <person name="Kuss A.W."/>
            <person name="Jensen L."/>
            <person name="Jensen C."/>
            <person name="Gillespie R.G."/>
            <person name="Hoff K.J."/>
            <person name="Prost S."/>
        </authorList>
    </citation>
    <scope>NUCLEOTIDE SEQUENCE</scope>
</reference>
<reference evidence="3" key="2">
    <citation type="submission" date="2020-06" db="EMBL/GenBank/DDBJ databases">
        <authorList>
            <person name="Sheffer M."/>
        </authorList>
    </citation>
    <scope>NUCLEOTIDE SEQUENCE</scope>
</reference>
<evidence type="ECO:0000313" key="4">
    <source>
        <dbReference type="Proteomes" id="UP000807504"/>
    </source>
</evidence>
<dbReference type="Pfam" id="PF00078">
    <property type="entry name" value="RVT_1"/>
    <property type="match status" value="1"/>
</dbReference>
<dbReference type="GO" id="GO:0003824">
    <property type="term" value="F:catalytic activity"/>
    <property type="evidence" value="ECO:0007669"/>
    <property type="project" value="InterPro"/>
</dbReference>
<dbReference type="Proteomes" id="UP000807504">
    <property type="component" value="Unassembled WGS sequence"/>
</dbReference>
<proteinExistence type="predicted"/>
<dbReference type="Gene3D" id="3.60.10.10">
    <property type="entry name" value="Endonuclease/exonuclease/phosphatase"/>
    <property type="match status" value="1"/>
</dbReference>
<name>A0A8T0E944_ARGBR</name>
<organism evidence="3 4">
    <name type="scientific">Argiope bruennichi</name>
    <name type="common">Wasp spider</name>
    <name type="synonym">Aranea bruennichi</name>
    <dbReference type="NCBI Taxonomy" id="94029"/>
    <lineage>
        <taxon>Eukaryota</taxon>
        <taxon>Metazoa</taxon>
        <taxon>Ecdysozoa</taxon>
        <taxon>Arthropoda</taxon>
        <taxon>Chelicerata</taxon>
        <taxon>Arachnida</taxon>
        <taxon>Araneae</taxon>
        <taxon>Araneomorphae</taxon>
        <taxon>Entelegynae</taxon>
        <taxon>Araneoidea</taxon>
        <taxon>Araneidae</taxon>
        <taxon>Argiope</taxon>
    </lineage>
</organism>
<gene>
    <name evidence="3" type="ORF">HNY73_020742</name>
</gene>
<dbReference type="PANTHER" id="PTHR47027:SF20">
    <property type="entry name" value="REVERSE TRANSCRIPTASE-LIKE PROTEIN WITH RNA-DIRECTED DNA POLYMERASE DOMAIN"/>
    <property type="match status" value="1"/>
</dbReference>
<dbReference type="InterPro" id="IPR036691">
    <property type="entry name" value="Endo/exonu/phosph_ase_sf"/>
</dbReference>
<evidence type="ECO:0000259" key="1">
    <source>
        <dbReference type="Pfam" id="PF00078"/>
    </source>
</evidence>
<feature type="domain" description="Reverse transcriptase" evidence="1">
    <location>
        <begin position="539"/>
        <end position="735"/>
    </location>
</feature>
<dbReference type="CDD" id="cd09076">
    <property type="entry name" value="L1-EN"/>
    <property type="match status" value="1"/>
</dbReference>